<dbReference type="EMBL" id="BAAAZH010000028">
    <property type="protein sequence ID" value="GAA4126862.1"/>
    <property type="molecule type" value="Genomic_DNA"/>
</dbReference>
<dbReference type="Proteomes" id="UP001501495">
    <property type="component" value="Unassembled WGS sequence"/>
</dbReference>
<keyword evidence="2" id="KW-1185">Reference proteome</keyword>
<reference evidence="2" key="1">
    <citation type="journal article" date="2019" name="Int. J. Syst. Evol. Microbiol.">
        <title>The Global Catalogue of Microorganisms (GCM) 10K type strain sequencing project: providing services to taxonomists for standard genome sequencing and annotation.</title>
        <authorList>
            <consortium name="The Broad Institute Genomics Platform"/>
            <consortium name="The Broad Institute Genome Sequencing Center for Infectious Disease"/>
            <person name="Wu L."/>
            <person name="Ma J."/>
        </authorList>
    </citation>
    <scope>NUCLEOTIDE SEQUENCE [LARGE SCALE GENOMIC DNA]</scope>
    <source>
        <strain evidence="2">JCM 16703</strain>
    </source>
</reference>
<organism evidence="1 2">
    <name type="scientific">Nocardioides fonticola</name>
    <dbReference type="NCBI Taxonomy" id="450363"/>
    <lineage>
        <taxon>Bacteria</taxon>
        <taxon>Bacillati</taxon>
        <taxon>Actinomycetota</taxon>
        <taxon>Actinomycetes</taxon>
        <taxon>Propionibacteriales</taxon>
        <taxon>Nocardioidaceae</taxon>
        <taxon>Nocardioides</taxon>
    </lineage>
</organism>
<gene>
    <name evidence="1" type="ORF">GCM10022215_36910</name>
</gene>
<evidence type="ECO:0008006" key="3">
    <source>
        <dbReference type="Google" id="ProtNLM"/>
    </source>
</evidence>
<protein>
    <recommendedName>
        <fullName evidence="3">DUF4276 family protein</fullName>
    </recommendedName>
</protein>
<accession>A0ABP7XW94</accession>
<dbReference type="Pfam" id="PF14103">
    <property type="entry name" value="DUF4276"/>
    <property type="match status" value="1"/>
</dbReference>
<dbReference type="InterPro" id="IPR025455">
    <property type="entry name" value="DUF4276"/>
</dbReference>
<comment type="caution">
    <text evidence="1">The sequence shown here is derived from an EMBL/GenBank/DDBJ whole genome shotgun (WGS) entry which is preliminary data.</text>
</comment>
<evidence type="ECO:0000313" key="1">
    <source>
        <dbReference type="EMBL" id="GAA4126862.1"/>
    </source>
</evidence>
<evidence type="ECO:0000313" key="2">
    <source>
        <dbReference type="Proteomes" id="UP001501495"/>
    </source>
</evidence>
<name>A0ABP7XW94_9ACTN</name>
<proteinExistence type="predicted"/>
<sequence>MKVVVLTEGDAEFRALPLIVDQLNSLSPHTVLKPLKVPVQPDAPAGTIARSCKSRVAIAVAQGADLVIVLLDREQQSDLPGKLAADVETALATHCGAGTRVRVVYKDRLFENWLVADMDSLSAQPKRFAVTAARRRKVEPNKADAVDGLLLMKEMAIGKDYDKVADAERVCRKLDVRRAAMHSRSLRHFLHVLEVSAYAAGCKRAVAP</sequence>